<dbReference type="eggNOG" id="COG3785">
    <property type="taxonomic scope" value="Bacteria"/>
</dbReference>
<dbReference type="InterPro" id="IPR011722">
    <property type="entry name" value="Hemimethylated_DNA-bd_dom"/>
</dbReference>
<reference evidence="3 4" key="1">
    <citation type="submission" date="2006-08" db="EMBL/GenBank/DDBJ databases">
        <title>Complete sequence of Maricaulis maris MCS10.</title>
        <authorList>
            <consortium name="US DOE Joint Genome Institute"/>
            <person name="Copeland A."/>
            <person name="Lucas S."/>
            <person name="Lapidus A."/>
            <person name="Barry K."/>
            <person name="Detter J.C."/>
            <person name="Glavina del Rio T."/>
            <person name="Hammon N."/>
            <person name="Israni S."/>
            <person name="Dalin E."/>
            <person name="Tice H."/>
            <person name="Pitluck S."/>
            <person name="Saunders E."/>
            <person name="Brettin T."/>
            <person name="Bruce D."/>
            <person name="Han C."/>
            <person name="Tapia R."/>
            <person name="Gilna P."/>
            <person name="Schmutz J."/>
            <person name="Larimer F."/>
            <person name="Land M."/>
            <person name="Hauser L."/>
            <person name="Kyrpides N."/>
            <person name="Mikhailova N."/>
            <person name="Viollier P."/>
            <person name="Stephens C."/>
            <person name="Richardson P."/>
        </authorList>
    </citation>
    <scope>NUCLEOTIDE SEQUENCE [LARGE SCALE GENOMIC DNA]</scope>
    <source>
        <strain evidence="3 4">MCS10</strain>
    </source>
</reference>
<dbReference type="InterPro" id="IPR053189">
    <property type="entry name" value="Clp_protease_adapter_ClpF"/>
</dbReference>
<dbReference type="KEGG" id="mmr:Mmar10_1169"/>
<name>Q0AQH5_MARMM</name>
<dbReference type="HOGENOM" id="CLU_123865_0_1_5"/>
<evidence type="ECO:0000256" key="1">
    <source>
        <dbReference type="NCBIfam" id="TIGR02097"/>
    </source>
</evidence>
<dbReference type="Gene3D" id="2.30.30.390">
    <property type="entry name" value="Hemimethylated DNA-binding domain"/>
    <property type="match status" value="1"/>
</dbReference>
<dbReference type="Proteomes" id="UP000001964">
    <property type="component" value="Chromosome"/>
</dbReference>
<dbReference type="Pfam" id="PF08755">
    <property type="entry name" value="YccV-like"/>
    <property type="match status" value="1"/>
</dbReference>
<gene>
    <name evidence="3" type="ordered locus">Mmar10_1169</name>
</gene>
<dbReference type="PANTHER" id="PTHR48439:SF1">
    <property type="entry name" value="HEMIMETHYLATED DNA-BINDING DOMAIN-CONTAINING PROTEIN"/>
    <property type="match status" value="1"/>
</dbReference>
<dbReference type="SMART" id="SM00992">
    <property type="entry name" value="YccV-like"/>
    <property type="match status" value="1"/>
</dbReference>
<evidence type="ECO:0000259" key="2">
    <source>
        <dbReference type="SMART" id="SM00992"/>
    </source>
</evidence>
<dbReference type="InterPro" id="IPR036623">
    <property type="entry name" value="Hemimethylated_DNA-bd_sf"/>
</dbReference>
<accession>Q0AQH5</accession>
<dbReference type="SUPFAM" id="SSF141255">
    <property type="entry name" value="YccV-like"/>
    <property type="match status" value="1"/>
</dbReference>
<sequence length="111" mass="12731">MIIRDAKFGLGDVVRHRLFPFRGVVVDVDPQFANTEEWYESIPENVRPSKDQPFYHLLAENDESYYGAYVSEGNLLPDAENGPVEHPQIAEAFESFDGTRYQLKMTPDQAH</sequence>
<proteinExistence type="predicted"/>
<dbReference type="OrthoDB" id="9797680at2"/>
<dbReference type="NCBIfam" id="TIGR02097">
    <property type="entry name" value="yccV"/>
    <property type="match status" value="1"/>
</dbReference>
<protein>
    <recommendedName>
        <fullName evidence="1">Heat shock protein HspQ</fullName>
    </recommendedName>
</protein>
<feature type="domain" description="Hemimethylated DNA-binding" evidence="2">
    <location>
        <begin position="5"/>
        <end position="104"/>
    </location>
</feature>
<evidence type="ECO:0000313" key="4">
    <source>
        <dbReference type="Proteomes" id="UP000001964"/>
    </source>
</evidence>
<organism evidence="3 4">
    <name type="scientific">Maricaulis maris (strain MCS10)</name>
    <name type="common">Caulobacter maris</name>
    <dbReference type="NCBI Taxonomy" id="394221"/>
    <lineage>
        <taxon>Bacteria</taxon>
        <taxon>Pseudomonadati</taxon>
        <taxon>Pseudomonadota</taxon>
        <taxon>Alphaproteobacteria</taxon>
        <taxon>Maricaulales</taxon>
        <taxon>Maricaulaceae</taxon>
        <taxon>Maricaulis</taxon>
    </lineage>
</organism>
<dbReference type="EMBL" id="CP000449">
    <property type="protein sequence ID" value="ABI65462.1"/>
    <property type="molecule type" value="Genomic_DNA"/>
</dbReference>
<evidence type="ECO:0000313" key="3">
    <source>
        <dbReference type="EMBL" id="ABI65462.1"/>
    </source>
</evidence>
<dbReference type="PANTHER" id="PTHR48439">
    <property type="entry name" value="HEMIMETHYLATED DNA-BINDING DOMAIN-CONTAINING PROTEIN"/>
    <property type="match status" value="1"/>
</dbReference>
<dbReference type="GO" id="GO:0003677">
    <property type="term" value="F:DNA binding"/>
    <property type="evidence" value="ECO:0007669"/>
    <property type="project" value="UniProtKB-UniRule"/>
</dbReference>
<dbReference type="AlphaFoldDB" id="Q0AQH5"/>
<keyword evidence="4" id="KW-1185">Reference proteome</keyword>
<dbReference type="RefSeq" id="WP_011643109.1">
    <property type="nucleotide sequence ID" value="NC_008347.1"/>
</dbReference>
<dbReference type="STRING" id="394221.Mmar10_1169"/>